<name>A0ABR4HHM4_9EURO</name>
<keyword evidence="3" id="KW-1185">Reference proteome</keyword>
<protein>
    <submittedName>
        <fullName evidence="2">Uncharacterized protein</fullName>
    </submittedName>
</protein>
<gene>
    <name evidence="2" type="ORF">BJX63DRAFT_431049</name>
</gene>
<proteinExistence type="predicted"/>
<dbReference type="Proteomes" id="UP001610334">
    <property type="component" value="Unassembled WGS sequence"/>
</dbReference>
<sequence length="322" mass="36521">MDFLQTTMDAPRSSSLEHSFSSDASRSEHPLAQLAKEVKQQQPFTTDMRLRELLERRRQELVEDQTRDQFLVFTSVPPAQASELSDNRSRTSKYCRFTYNTATKILIAKVMPLSAAHEMTAGNVRDVMARERFAMDLDRELADLGSLTASIGDWTKEANCSWGPRPCGERPSLSFVVEIGFSESMPHLALDARGWIETLSSSVNLVVTIAIHCDRPEIILQQWELAPRRSNVVTRSSSNLAHCTAFIKISRTKGTISITGEPDMNGNTTKITQMDLPFDKLLNRPPRPPLERDFIIPAQTLREMAEDVWKVQKFHKLSSRWV</sequence>
<feature type="compositionally biased region" description="Polar residues" evidence="1">
    <location>
        <begin position="1"/>
        <end position="24"/>
    </location>
</feature>
<comment type="caution">
    <text evidence="2">The sequence shown here is derived from an EMBL/GenBank/DDBJ whole genome shotgun (WGS) entry which is preliminary data.</text>
</comment>
<organism evidence="2 3">
    <name type="scientific">Aspergillus granulosus</name>
    <dbReference type="NCBI Taxonomy" id="176169"/>
    <lineage>
        <taxon>Eukaryota</taxon>
        <taxon>Fungi</taxon>
        <taxon>Dikarya</taxon>
        <taxon>Ascomycota</taxon>
        <taxon>Pezizomycotina</taxon>
        <taxon>Eurotiomycetes</taxon>
        <taxon>Eurotiomycetidae</taxon>
        <taxon>Eurotiales</taxon>
        <taxon>Aspergillaceae</taxon>
        <taxon>Aspergillus</taxon>
        <taxon>Aspergillus subgen. Nidulantes</taxon>
    </lineage>
</organism>
<dbReference type="EMBL" id="JBFXLT010000030">
    <property type="protein sequence ID" value="KAL2814945.1"/>
    <property type="molecule type" value="Genomic_DNA"/>
</dbReference>
<accession>A0ABR4HHM4</accession>
<evidence type="ECO:0000313" key="2">
    <source>
        <dbReference type="EMBL" id="KAL2814945.1"/>
    </source>
</evidence>
<evidence type="ECO:0000256" key="1">
    <source>
        <dbReference type="SAM" id="MobiDB-lite"/>
    </source>
</evidence>
<feature type="region of interest" description="Disordered" evidence="1">
    <location>
        <begin position="1"/>
        <end position="28"/>
    </location>
</feature>
<reference evidence="2 3" key="1">
    <citation type="submission" date="2024-07" db="EMBL/GenBank/DDBJ databases">
        <title>Section-level genome sequencing and comparative genomics of Aspergillus sections Usti and Cavernicolus.</title>
        <authorList>
            <consortium name="Lawrence Berkeley National Laboratory"/>
            <person name="Nybo J.L."/>
            <person name="Vesth T.C."/>
            <person name="Theobald S."/>
            <person name="Frisvad J.C."/>
            <person name="Larsen T.O."/>
            <person name="Kjaerboelling I."/>
            <person name="Rothschild-Mancinelli K."/>
            <person name="Lyhne E.K."/>
            <person name="Kogle M.E."/>
            <person name="Barry K."/>
            <person name="Clum A."/>
            <person name="Na H."/>
            <person name="Ledsgaard L."/>
            <person name="Lin J."/>
            <person name="Lipzen A."/>
            <person name="Kuo A."/>
            <person name="Riley R."/>
            <person name="Mondo S."/>
            <person name="Labutti K."/>
            <person name="Haridas S."/>
            <person name="Pangalinan J."/>
            <person name="Salamov A.A."/>
            <person name="Simmons B.A."/>
            <person name="Magnuson J.K."/>
            <person name="Chen J."/>
            <person name="Drula E."/>
            <person name="Henrissat B."/>
            <person name="Wiebenga A."/>
            <person name="Lubbers R.J."/>
            <person name="Gomes A.C."/>
            <person name="Makela M.R."/>
            <person name="Stajich J."/>
            <person name="Grigoriev I.V."/>
            <person name="Mortensen U.H."/>
            <person name="De Vries R.P."/>
            <person name="Baker S.E."/>
            <person name="Andersen M.R."/>
        </authorList>
    </citation>
    <scope>NUCLEOTIDE SEQUENCE [LARGE SCALE GENOMIC DNA]</scope>
    <source>
        <strain evidence="2 3">CBS 588.65</strain>
    </source>
</reference>
<evidence type="ECO:0000313" key="3">
    <source>
        <dbReference type="Proteomes" id="UP001610334"/>
    </source>
</evidence>